<proteinExistence type="predicted"/>
<dbReference type="EMBL" id="NIZT01000031">
    <property type="protein sequence ID" value="RBQ22935.1"/>
    <property type="molecule type" value="Genomic_DNA"/>
</dbReference>
<gene>
    <name evidence="2" type="ORF">ALNOE001_13240</name>
</gene>
<evidence type="ECO:0000256" key="1">
    <source>
        <dbReference type="SAM" id="Phobius"/>
    </source>
</evidence>
<keyword evidence="1" id="KW-1133">Transmembrane helix</keyword>
<sequence length="240" mass="27382">MKRSTLITIIMAIILIFGAYLWLMSQISLIEPVGRLSVTKLGNPDMFPNHGNAAVLGEYAAKTGSKCVLVVHYGGDSNYRQFHQESFLSASGEVKVLELAFIDPSTYKTYVDWGEVIYSFLFGVPEDRYTYRADGIFFETFDEALMYIDTEAQNYGQEGPIPMFYHGTVRTGGPYLNPGCGFPLYTQISWKEYGRFGAYYYIAKGLIWPYLSNKYYPYEISHLSDLQKLYNEGKLDYTIT</sequence>
<keyword evidence="1" id="KW-0472">Membrane</keyword>
<dbReference type="AlphaFoldDB" id="A0A366M9T4"/>
<accession>A0A366M9T4</accession>
<dbReference type="Proteomes" id="UP000253099">
    <property type="component" value="Unassembled WGS sequence"/>
</dbReference>
<keyword evidence="3" id="KW-1185">Reference proteome</keyword>
<evidence type="ECO:0000313" key="3">
    <source>
        <dbReference type="Proteomes" id="UP000253099"/>
    </source>
</evidence>
<name>A0A366M9T4_9EURY</name>
<evidence type="ECO:0000313" key="2">
    <source>
        <dbReference type="EMBL" id="RBQ22935.1"/>
    </source>
</evidence>
<organism evidence="2 3">
    <name type="scientific">Candidatus Methanobinarius endosymbioticus</name>
    <dbReference type="NCBI Taxonomy" id="2006182"/>
    <lineage>
        <taxon>Archaea</taxon>
        <taxon>Methanobacteriati</taxon>
        <taxon>Methanobacteriota</taxon>
        <taxon>Methanomada group</taxon>
        <taxon>Methanobacteria</taxon>
        <taxon>Methanobacteriales</taxon>
        <taxon>Methanobacteriaceae</taxon>
        <taxon>Candidatus Methanobinarius</taxon>
    </lineage>
</organism>
<feature type="transmembrane region" description="Helical" evidence="1">
    <location>
        <begin position="6"/>
        <end position="23"/>
    </location>
</feature>
<reference evidence="2 3" key="1">
    <citation type="submission" date="2018-06" db="EMBL/GenBank/DDBJ databases">
        <title>Genomic insight into two independent archaeal endosymbiosis events.</title>
        <authorList>
            <person name="Lind A.E."/>
            <person name="Lewis W.H."/>
            <person name="Spang A."/>
            <person name="Guy L."/>
            <person name="Embley M.T."/>
            <person name="Ettema T.J.G."/>
        </authorList>
    </citation>
    <scope>NUCLEOTIDE SEQUENCE [LARGE SCALE GENOMIC DNA]</scope>
    <source>
        <strain evidence="2">NOE</strain>
    </source>
</reference>
<comment type="caution">
    <text evidence="2">The sequence shown here is derived from an EMBL/GenBank/DDBJ whole genome shotgun (WGS) entry which is preliminary data.</text>
</comment>
<protein>
    <submittedName>
        <fullName evidence="2">Uncharacterized protein</fullName>
    </submittedName>
</protein>
<keyword evidence="1" id="KW-0812">Transmembrane</keyword>